<organism evidence="7 8">
    <name type="scientific">Nocardioides faecalis</name>
    <dbReference type="NCBI Taxonomy" id="2803858"/>
    <lineage>
        <taxon>Bacteria</taxon>
        <taxon>Bacillati</taxon>
        <taxon>Actinomycetota</taxon>
        <taxon>Actinomycetes</taxon>
        <taxon>Propionibacteriales</taxon>
        <taxon>Nocardioidaceae</taxon>
        <taxon>Nocardioides</taxon>
    </lineage>
</organism>
<protein>
    <submittedName>
        <fullName evidence="7">SpoIIE family protein phosphatase</fullName>
    </submittedName>
</protein>
<evidence type="ECO:0000259" key="6">
    <source>
        <dbReference type="PROSITE" id="PS50046"/>
    </source>
</evidence>
<dbReference type="AlphaFoldDB" id="A0A938Y2Z4"/>
<dbReference type="PANTHER" id="PTHR43156">
    <property type="entry name" value="STAGE II SPORULATION PROTEIN E-RELATED"/>
    <property type="match status" value="1"/>
</dbReference>
<dbReference type="PRINTS" id="PR01033">
    <property type="entry name" value="PHYTOCHROME"/>
</dbReference>
<dbReference type="SMART" id="SM00331">
    <property type="entry name" value="PP2C_SIG"/>
    <property type="match status" value="1"/>
</dbReference>
<dbReference type="Pfam" id="PF00360">
    <property type="entry name" value="PHY"/>
    <property type="match status" value="1"/>
</dbReference>
<comment type="caution">
    <text evidence="7">The sequence shown here is derived from an EMBL/GenBank/DDBJ whole genome shotgun (WGS) entry which is preliminary data.</text>
</comment>
<keyword evidence="3" id="KW-0378">Hydrolase</keyword>
<dbReference type="InterPro" id="IPR036457">
    <property type="entry name" value="PPM-type-like_dom_sf"/>
</dbReference>
<dbReference type="InterPro" id="IPR013654">
    <property type="entry name" value="PAS_2"/>
</dbReference>
<gene>
    <name evidence="7" type="ORF">JK386_00030</name>
</gene>
<keyword evidence="4" id="KW-0157">Chromophore</keyword>
<evidence type="ECO:0000256" key="5">
    <source>
        <dbReference type="ARBA" id="ARBA00023170"/>
    </source>
</evidence>
<dbReference type="GO" id="GO:0006355">
    <property type="term" value="P:regulation of DNA-templated transcription"/>
    <property type="evidence" value="ECO:0007669"/>
    <property type="project" value="InterPro"/>
</dbReference>
<accession>A0A938Y2Z4</accession>
<keyword evidence="2" id="KW-0716">Sensory transduction</keyword>
<dbReference type="Proteomes" id="UP000663791">
    <property type="component" value="Unassembled WGS sequence"/>
</dbReference>
<dbReference type="InterPro" id="IPR001294">
    <property type="entry name" value="Phytochrome"/>
</dbReference>
<dbReference type="InterPro" id="IPR003018">
    <property type="entry name" value="GAF"/>
</dbReference>
<keyword evidence="1" id="KW-0600">Photoreceptor protein</keyword>
<feature type="domain" description="Phytochrome chromophore attachment site" evidence="6">
    <location>
        <begin position="163"/>
        <end position="322"/>
    </location>
</feature>
<dbReference type="InterPro" id="IPR001932">
    <property type="entry name" value="PPM-type_phosphatase-like_dom"/>
</dbReference>
<dbReference type="Gene3D" id="3.30.450.270">
    <property type="match status" value="1"/>
</dbReference>
<dbReference type="SUPFAM" id="SSF55781">
    <property type="entry name" value="GAF domain-like"/>
    <property type="match status" value="2"/>
</dbReference>
<reference evidence="7" key="1">
    <citation type="submission" date="2021-01" db="EMBL/GenBank/DDBJ databases">
        <title>Novel species in genus Nocardioides.</title>
        <authorList>
            <person name="Zhang G."/>
        </authorList>
    </citation>
    <scope>NUCLEOTIDE SEQUENCE</scope>
    <source>
        <strain evidence="7">Zg-536</strain>
    </source>
</reference>
<dbReference type="Pfam" id="PF08446">
    <property type="entry name" value="PAS_2"/>
    <property type="match status" value="1"/>
</dbReference>
<dbReference type="Gene3D" id="3.30.450.40">
    <property type="match status" value="1"/>
</dbReference>
<dbReference type="Gene3D" id="3.60.40.10">
    <property type="entry name" value="PPM-type phosphatase domain"/>
    <property type="match status" value="1"/>
</dbReference>
<name>A0A938Y2Z4_9ACTN</name>
<dbReference type="PROSITE" id="PS50046">
    <property type="entry name" value="PHYTOCHROME_2"/>
    <property type="match status" value="1"/>
</dbReference>
<dbReference type="RefSeq" id="WP_205289607.1">
    <property type="nucleotide sequence ID" value="NZ_CP074406.1"/>
</dbReference>
<dbReference type="EMBL" id="JAERTX010000001">
    <property type="protein sequence ID" value="MBM9458285.1"/>
    <property type="molecule type" value="Genomic_DNA"/>
</dbReference>
<evidence type="ECO:0000256" key="3">
    <source>
        <dbReference type="ARBA" id="ARBA00022801"/>
    </source>
</evidence>
<dbReference type="Gene3D" id="3.30.450.20">
    <property type="entry name" value="PAS domain"/>
    <property type="match status" value="1"/>
</dbReference>
<dbReference type="SMART" id="SM00065">
    <property type="entry name" value="GAF"/>
    <property type="match status" value="1"/>
</dbReference>
<dbReference type="InterPro" id="IPR035965">
    <property type="entry name" value="PAS-like_dom_sf"/>
</dbReference>
<evidence type="ECO:0000313" key="7">
    <source>
        <dbReference type="EMBL" id="MBM9458285.1"/>
    </source>
</evidence>
<dbReference type="Pfam" id="PF01590">
    <property type="entry name" value="GAF"/>
    <property type="match status" value="1"/>
</dbReference>
<dbReference type="PANTHER" id="PTHR43156:SF2">
    <property type="entry name" value="STAGE II SPORULATION PROTEIN E"/>
    <property type="match status" value="1"/>
</dbReference>
<dbReference type="InterPro" id="IPR052016">
    <property type="entry name" value="Bact_Sigma-Reg"/>
</dbReference>
<dbReference type="Pfam" id="PF07228">
    <property type="entry name" value="SpoIIE"/>
    <property type="match status" value="1"/>
</dbReference>
<dbReference type="InterPro" id="IPR013515">
    <property type="entry name" value="Phytochrome_cen-reg"/>
</dbReference>
<evidence type="ECO:0000256" key="2">
    <source>
        <dbReference type="ARBA" id="ARBA00022606"/>
    </source>
</evidence>
<keyword evidence="8" id="KW-1185">Reference proteome</keyword>
<dbReference type="GO" id="GO:0016791">
    <property type="term" value="F:phosphatase activity"/>
    <property type="evidence" value="ECO:0007669"/>
    <property type="project" value="TreeGrafter"/>
</dbReference>
<dbReference type="GO" id="GO:0009584">
    <property type="term" value="P:detection of visible light"/>
    <property type="evidence" value="ECO:0007669"/>
    <property type="project" value="InterPro"/>
</dbReference>
<proteinExistence type="predicted"/>
<evidence type="ECO:0000313" key="8">
    <source>
        <dbReference type="Proteomes" id="UP000663791"/>
    </source>
</evidence>
<dbReference type="SUPFAM" id="SSF55785">
    <property type="entry name" value="PYP-like sensor domain (PAS domain)"/>
    <property type="match status" value="1"/>
</dbReference>
<dbReference type="InterPro" id="IPR043150">
    <property type="entry name" value="Phytochrome_PHY_sf"/>
</dbReference>
<keyword evidence="5" id="KW-0675">Receptor</keyword>
<dbReference type="InterPro" id="IPR016132">
    <property type="entry name" value="Phyto_chromo_attachment"/>
</dbReference>
<evidence type="ECO:0000256" key="4">
    <source>
        <dbReference type="ARBA" id="ARBA00022991"/>
    </source>
</evidence>
<dbReference type="GO" id="GO:0009881">
    <property type="term" value="F:photoreceptor activity"/>
    <property type="evidence" value="ECO:0007669"/>
    <property type="project" value="UniProtKB-KW"/>
</dbReference>
<dbReference type="SUPFAM" id="SSF81606">
    <property type="entry name" value="PP2C-like"/>
    <property type="match status" value="1"/>
</dbReference>
<sequence length="759" mass="81211">MSQPESHGVPPSAHTPAYETADLTTCDTEPIHIPGAIQPHGCLLAVDRSSGVVVTASENLGAMLGVSAPDALGLDLPALLGADLATRAETHALADRHEPLTAVLPVSAADPDGVGGLRGREVDVAVHTSGDRIVVELEPLAEREGLTYSSARAAMARLVAAGTVAELADQLAQEVRLVSGFDRVMVYRFDADWNGEVIAEDRREDLNPFLGLHYPATDIPAQARRLYTTNWLRLIADIGYVPVPLHPVLDPTTGRPLDLSASTLRSVSPIHIEYLSHMGVSASMSVSLVVDGKLWGLIACHHYSGPHRPGHEARAAAEYLGQISSQMMAERERNDERERALAGQEVLAKVTAALLGAGDRLLDVLVEEPAVRELVGAHGIALCFNDRLTSGGRVPPEDVCRRVAKLLRRIDGEAASHDNLAGLDPDLAEHSHVAAGALVVGTAEDRWLAWFRPEQEQEVNWGGDPSNAKLYSTEGPEIRLSPRKSFDKWREVVRGHSLPWSNADLGLANSLRTQSSTLLLHRAREQIVVAESLQRSIVTDLVTDHRGLEVAATYLPASEYQLGGDWWDTLDLPDDRVAFVIGDVAGHGVAAVAAMTQVRTALRAHLFAGTPAAESLDLLDRMMARLMGDQVASAIVAVIDPVGGTLELVNAGHPPPVLYGDGPARVLRTAHRPLLGVGTGGAEASVSDLPVGATLLLFTDGLIERRGRDLAESIEELRLSGEPGPEPGQTEPWSTALVDAVPGDRDDDTTVLAIRRMPR</sequence>
<evidence type="ECO:0000256" key="1">
    <source>
        <dbReference type="ARBA" id="ARBA00022543"/>
    </source>
</evidence>
<dbReference type="InterPro" id="IPR029016">
    <property type="entry name" value="GAF-like_dom_sf"/>
</dbReference>